<dbReference type="InterPro" id="IPR000600">
    <property type="entry name" value="ROK"/>
</dbReference>
<dbReference type="Proteomes" id="UP000695264">
    <property type="component" value="Unassembled WGS sequence"/>
</dbReference>
<organism evidence="3 4">
    <name type="scientific">Streptomyces zingiberis</name>
    <dbReference type="NCBI Taxonomy" id="2053010"/>
    <lineage>
        <taxon>Bacteria</taxon>
        <taxon>Bacillati</taxon>
        <taxon>Actinomycetota</taxon>
        <taxon>Actinomycetes</taxon>
        <taxon>Kitasatosporales</taxon>
        <taxon>Streptomycetaceae</taxon>
        <taxon>Streptomyces</taxon>
    </lineage>
</organism>
<evidence type="ECO:0000313" key="4">
    <source>
        <dbReference type="Proteomes" id="UP000695264"/>
    </source>
</evidence>
<evidence type="ECO:0000256" key="1">
    <source>
        <dbReference type="ARBA" id="ARBA00006479"/>
    </source>
</evidence>
<comment type="caution">
    <text evidence="3">The sequence shown here is derived from an EMBL/GenBank/DDBJ whole genome shotgun (WGS) entry which is preliminary data.</text>
</comment>
<feature type="transmembrane region" description="Helical" evidence="2">
    <location>
        <begin position="281"/>
        <end position="304"/>
    </location>
</feature>
<evidence type="ECO:0000313" key="3">
    <source>
        <dbReference type="EMBL" id="NJQ00270.1"/>
    </source>
</evidence>
<evidence type="ECO:0000256" key="2">
    <source>
        <dbReference type="SAM" id="Phobius"/>
    </source>
</evidence>
<dbReference type="PANTHER" id="PTHR18964">
    <property type="entry name" value="ROK (REPRESSOR, ORF, KINASE) FAMILY"/>
    <property type="match status" value="1"/>
</dbReference>
<keyword evidence="2" id="KW-0472">Membrane</keyword>
<gene>
    <name evidence="3" type="ORF">HCK00_06905</name>
</gene>
<dbReference type="Pfam" id="PF00480">
    <property type="entry name" value="ROK"/>
    <property type="match status" value="1"/>
</dbReference>
<dbReference type="EMBL" id="JAATEN010000004">
    <property type="protein sequence ID" value="NJQ00270.1"/>
    <property type="molecule type" value="Genomic_DNA"/>
</dbReference>
<comment type="similarity">
    <text evidence="1">Belongs to the ROK (NagC/XylR) family.</text>
</comment>
<reference evidence="3 4" key="1">
    <citation type="submission" date="2020-03" db="EMBL/GenBank/DDBJ databases">
        <title>WGS of actinomycetes isolated from Thailand.</title>
        <authorList>
            <person name="Thawai C."/>
        </authorList>
    </citation>
    <scope>NUCLEOTIDE SEQUENCE [LARGE SCALE GENOMIC DNA]</scope>
    <source>
        <strain evidence="3 4">PLAI 1-29</strain>
    </source>
</reference>
<dbReference type="Gene3D" id="3.30.420.40">
    <property type="match status" value="2"/>
</dbReference>
<dbReference type="InterPro" id="IPR043129">
    <property type="entry name" value="ATPase_NBD"/>
</dbReference>
<keyword evidence="2" id="KW-1133">Transmembrane helix</keyword>
<proteinExistence type="inferred from homology"/>
<keyword evidence="4" id="KW-1185">Reference proteome</keyword>
<accession>A0ABX1BRA5</accession>
<sequence length="364" mass="37457">MRSGPGSHRRKSVPVDGAQEARPLVVADIGGTTLRIARWDPHTGNLSGVRRRPVSGITARPGLDARELQAGVVDQLSSELSDHLDAEASDAGIPAVGLSFAGPVTSDGLVTAAPTIWGEGGEPLPLGAVLGERLGRPVLVANDITAAVWRYAESEPEPFCLITVSSGIGNKVFRNGEVLVHPAGYGGELGHWRSDPSPGAARCDCGGRGHLGALASGRGMLSAARRAAGGDPAGFAGSLLAVHAKGRAHGITNEALAAAIRGGDPFATAVLRGGLRHLSSAIAAMFTTIGIVRYIVIGGFALAIGERYIELLGDELSQQGCFGMDPDGMRNMVRLGMTDDDHSLIGIGRMLTSGAFSGICPSTR</sequence>
<dbReference type="PANTHER" id="PTHR18964:SF149">
    <property type="entry name" value="BIFUNCTIONAL UDP-N-ACETYLGLUCOSAMINE 2-EPIMERASE_N-ACETYLMANNOSAMINE KINASE"/>
    <property type="match status" value="1"/>
</dbReference>
<keyword evidence="2" id="KW-0812">Transmembrane</keyword>
<name>A0ABX1BRA5_9ACTN</name>
<protein>
    <submittedName>
        <fullName evidence="3">ROK family protein</fullName>
    </submittedName>
</protein>
<dbReference type="SUPFAM" id="SSF53067">
    <property type="entry name" value="Actin-like ATPase domain"/>
    <property type="match status" value="1"/>
</dbReference>